<dbReference type="HOGENOM" id="CLU_357818_0_0_0"/>
<dbReference type="KEGG" id="msv:Mesil_2953"/>
<sequence length="783" mass="87681">MKYFSLLAWFAITLATSAFAETATWQGTIAGVPAWVTVVSPNPIPAGVRGQPWWRWGNTQTDAYVFAFETPQNSRMALIFAKTGDTPEARLYLKAWGAQPIAFRLQADHLELTDPPNPVLTLRPQGGGWFVNGKPNYRLTVLEDGLDCDQQVDPDGQIDIEITVGTDAQGDPLWQTNRRRPEADPYQTTRGCERFGANLRAQPELAFKVAPSIMPTFPFLGIGRESPDWFEQNPNPLYLDLRNYTFRFSPFPGFQNGGMYAINSSTYPPKVSFESPFAFYNFDPATRYAHLVVRGSRFPAGVPFGPEPYRLERTTFRYSWKTDNPTVWRYGLHLAGFYPYQETYQIGGQKFTAPSPANLTRFVVGQKWPMISFVEATQGYPGSEGIYFYSAQANEHWNWLSGTSDEPIAELESPYLPKDDSLVRTSDRALPPGFRGEYSASYFRVPQLYLSPIDQRVHLSWAQGGLWNLGDGRVLRTHSLQAGPNVDSWILERPATAPPSPPPSTKPSPQEDTPRAYPGKLEQALYALSGYLLYSGPDGVELRQASYQLQAFSLDPPADRASWQVFRQRIAPFAGRDPRNLRAWLQAFPGASLNLPGAQLSQVRAVPSGFQMVLSTPRPVGTALGLPNLPAGTHLLRYNAASRTWSRRQAETPKLQGRLEAKDARQFEPARFRLSLENQGSLDYIGPAELWVGNELVKAWRGLIVPGVGRWSEELAFSPRGRGYQPVRLVLGKNTLELAPVFITPNQREGIRQEFSANPMALILLVVFLAGGLLGLWRAWRWV</sequence>
<keyword evidence="3" id="KW-0732">Signal</keyword>
<keyword evidence="2" id="KW-1133">Transmembrane helix</keyword>
<evidence type="ECO:0000256" key="1">
    <source>
        <dbReference type="SAM" id="MobiDB-lite"/>
    </source>
</evidence>
<dbReference type="STRING" id="526227.Mesil_2953"/>
<protein>
    <submittedName>
        <fullName evidence="4">Uncharacterized protein</fullName>
    </submittedName>
</protein>
<evidence type="ECO:0000256" key="2">
    <source>
        <dbReference type="SAM" id="Phobius"/>
    </source>
</evidence>
<keyword evidence="2" id="KW-0812">Transmembrane</keyword>
<feature type="transmembrane region" description="Helical" evidence="2">
    <location>
        <begin position="760"/>
        <end position="780"/>
    </location>
</feature>
<dbReference type="RefSeq" id="WP_013159325.1">
    <property type="nucleotide sequence ID" value="NC_014212.1"/>
</dbReference>
<feature type="chain" id="PRO_5003092912" evidence="3">
    <location>
        <begin position="21"/>
        <end position="783"/>
    </location>
</feature>
<dbReference type="OrthoDB" id="33873at2"/>
<keyword evidence="2" id="KW-0472">Membrane</keyword>
<dbReference type="eggNOG" id="ENOG5033QBV">
    <property type="taxonomic scope" value="Bacteria"/>
</dbReference>
<dbReference type="Proteomes" id="UP000001916">
    <property type="component" value="Chromosome"/>
</dbReference>
<gene>
    <name evidence="4" type="ordered locus">Mesil_2953</name>
</gene>
<evidence type="ECO:0000313" key="4">
    <source>
        <dbReference type="EMBL" id="ADH64793.1"/>
    </source>
</evidence>
<evidence type="ECO:0000256" key="3">
    <source>
        <dbReference type="SAM" id="SignalP"/>
    </source>
</evidence>
<reference evidence="4 5" key="1">
    <citation type="journal article" date="2010" name="Stand. Genomic Sci.">
        <title>Complete genome sequence of Meiothermus silvanus type strain (VI-R2).</title>
        <authorList>
            <person name="Sikorski J."/>
            <person name="Tindall B.J."/>
            <person name="Lowry S."/>
            <person name="Lucas S."/>
            <person name="Nolan M."/>
            <person name="Copeland A."/>
            <person name="Glavina Del Rio T."/>
            <person name="Tice H."/>
            <person name="Cheng J.F."/>
            <person name="Han C."/>
            <person name="Pitluck S."/>
            <person name="Liolios K."/>
            <person name="Ivanova N."/>
            <person name="Mavromatis K."/>
            <person name="Mikhailova N."/>
            <person name="Pati A."/>
            <person name="Goodwin L."/>
            <person name="Chen A."/>
            <person name="Palaniappan K."/>
            <person name="Land M."/>
            <person name="Hauser L."/>
            <person name="Chang Y.J."/>
            <person name="Jeffries C.D."/>
            <person name="Rohde M."/>
            <person name="Goker M."/>
            <person name="Woyke T."/>
            <person name="Bristow J."/>
            <person name="Eisen J.A."/>
            <person name="Markowitz V."/>
            <person name="Hugenholtz P."/>
            <person name="Kyrpides N.C."/>
            <person name="Klenk H.P."/>
            <person name="Lapidus A."/>
        </authorList>
    </citation>
    <scope>NUCLEOTIDE SEQUENCE [LARGE SCALE GENOMIC DNA]</scope>
    <source>
        <strain evidence="5">ATCC 700542 / DSM 9946 / VI-R2</strain>
    </source>
</reference>
<feature type="compositionally biased region" description="Pro residues" evidence="1">
    <location>
        <begin position="496"/>
        <end position="506"/>
    </location>
</feature>
<evidence type="ECO:0000313" key="5">
    <source>
        <dbReference type="Proteomes" id="UP000001916"/>
    </source>
</evidence>
<organism evidence="4 5">
    <name type="scientific">Allomeiothermus silvanus (strain ATCC 700542 / DSM 9946 / NBRC 106475 / NCIMB 13440 / VI-R2)</name>
    <name type="common">Thermus silvanus</name>
    <dbReference type="NCBI Taxonomy" id="526227"/>
    <lineage>
        <taxon>Bacteria</taxon>
        <taxon>Thermotogati</taxon>
        <taxon>Deinococcota</taxon>
        <taxon>Deinococci</taxon>
        <taxon>Thermales</taxon>
        <taxon>Thermaceae</taxon>
        <taxon>Allomeiothermus</taxon>
    </lineage>
</organism>
<accession>D7BDH3</accession>
<keyword evidence="5" id="KW-1185">Reference proteome</keyword>
<dbReference type="EMBL" id="CP002042">
    <property type="protein sequence ID" value="ADH64793.1"/>
    <property type="molecule type" value="Genomic_DNA"/>
</dbReference>
<dbReference type="AlphaFoldDB" id="D7BDH3"/>
<feature type="signal peptide" evidence="3">
    <location>
        <begin position="1"/>
        <end position="20"/>
    </location>
</feature>
<name>D7BDH3_ALLS1</name>
<feature type="region of interest" description="Disordered" evidence="1">
    <location>
        <begin position="491"/>
        <end position="516"/>
    </location>
</feature>
<proteinExistence type="predicted"/>